<evidence type="ECO:0000256" key="10">
    <source>
        <dbReference type="ARBA" id="ARBA00022833"/>
    </source>
</evidence>
<keyword evidence="12" id="KW-0472">Membrane</keyword>
<dbReference type="EMBL" id="GL377602">
    <property type="protein sequence ID" value="EFJ20509.1"/>
    <property type="molecule type" value="Genomic_DNA"/>
</dbReference>
<evidence type="ECO:0000256" key="11">
    <source>
        <dbReference type="ARBA" id="ARBA00022989"/>
    </source>
</evidence>
<feature type="non-terminal residue" evidence="17">
    <location>
        <position position="67"/>
    </location>
</feature>
<dbReference type="eggNOG" id="KOG0800">
    <property type="taxonomic scope" value="Eukaryota"/>
</dbReference>
<reference evidence="17 18" key="1">
    <citation type="journal article" date="2011" name="Science">
        <title>The Selaginella genome identifies genetic changes associated with the evolution of vascular plants.</title>
        <authorList>
            <person name="Banks J.A."/>
            <person name="Nishiyama T."/>
            <person name="Hasebe M."/>
            <person name="Bowman J.L."/>
            <person name="Gribskov M."/>
            <person name="dePamphilis C."/>
            <person name="Albert V.A."/>
            <person name="Aono N."/>
            <person name="Aoyama T."/>
            <person name="Ambrose B.A."/>
            <person name="Ashton N.W."/>
            <person name="Axtell M.J."/>
            <person name="Barker E."/>
            <person name="Barker M.S."/>
            <person name="Bennetzen J.L."/>
            <person name="Bonawitz N.D."/>
            <person name="Chapple C."/>
            <person name="Cheng C."/>
            <person name="Correa L.G."/>
            <person name="Dacre M."/>
            <person name="DeBarry J."/>
            <person name="Dreyer I."/>
            <person name="Elias M."/>
            <person name="Engstrom E.M."/>
            <person name="Estelle M."/>
            <person name="Feng L."/>
            <person name="Finet C."/>
            <person name="Floyd S.K."/>
            <person name="Frommer W.B."/>
            <person name="Fujita T."/>
            <person name="Gramzow L."/>
            <person name="Gutensohn M."/>
            <person name="Harholt J."/>
            <person name="Hattori M."/>
            <person name="Heyl A."/>
            <person name="Hirai T."/>
            <person name="Hiwatashi Y."/>
            <person name="Ishikawa M."/>
            <person name="Iwata M."/>
            <person name="Karol K.G."/>
            <person name="Koehler B."/>
            <person name="Kolukisaoglu U."/>
            <person name="Kubo M."/>
            <person name="Kurata T."/>
            <person name="Lalonde S."/>
            <person name="Li K."/>
            <person name="Li Y."/>
            <person name="Litt A."/>
            <person name="Lyons E."/>
            <person name="Manning G."/>
            <person name="Maruyama T."/>
            <person name="Michael T.P."/>
            <person name="Mikami K."/>
            <person name="Miyazaki S."/>
            <person name="Morinaga S."/>
            <person name="Murata T."/>
            <person name="Mueller-Roeber B."/>
            <person name="Nelson D.R."/>
            <person name="Obara M."/>
            <person name="Oguri Y."/>
            <person name="Olmstead R.G."/>
            <person name="Onodera N."/>
            <person name="Petersen B.L."/>
            <person name="Pils B."/>
            <person name="Prigge M."/>
            <person name="Rensing S.A."/>
            <person name="Riano-Pachon D.M."/>
            <person name="Roberts A.W."/>
            <person name="Sato Y."/>
            <person name="Scheller H.V."/>
            <person name="Schulz B."/>
            <person name="Schulz C."/>
            <person name="Shakirov E.V."/>
            <person name="Shibagaki N."/>
            <person name="Shinohara N."/>
            <person name="Shippen D.E."/>
            <person name="Soerensen I."/>
            <person name="Sotooka R."/>
            <person name="Sugimoto N."/>
            <person name="Sugita M."/>
            <person name="Sumikawa N."/>
            <person name="Tanurdzic M."/>
            <person name="Theissen G."/>
            <person name="Ulvskov P."/>
            <person name="Wakazuki S."/>
            <person name="Weng J.K."/>
            <person name="Willats W.W."/>
            <person name="Wipf D."/>
            <person name="Wolf P.G."/>
            <person name="Yang L."/>
            <person name="Zimmer A.D."/>
            <person name="Zhu Q."/>
            <person name="Mitros T."/>
            <person name="Hellsten U."/>
            <person name="Loque D."/>
            <person name="Otillar R."/>
            <person name="Salamov A."/>
            <person name="Schmutz J."/>
            <person name="Shapiro H."/>
            <person name="Lindquist E."/>
            <person name="Lucas S."/>
            <person name="Rokhsar D."/>
            <person name="Grigoriev I.V."/>
        </authorList>
    </citation>
    <scope>NUCLEOTIDE SEQUENCE [LARGE SCALE GENOMIC DNA]</scope>
</reference>
<evidence type="ECO:0000259" key="15">
    <source>
        <dbReference type="PROSITE" id="PS50089"/>
    </source>
</evidence>
<dbReference type="InParanoid" id="D8RHT0"/>
<dbReference type="STRING" id="88036.D8RHT0"/>
<dbReference type="Proteomes" id="UP000001514">
    <property type="component" value="Unassembled WGS sequence"/>
</dbReference>
<evidence type="ECO:0000313" key="16">
    <source>
        <dbReference type="EMBL" id="EFJ20509.1"/>
    </source>
</evidence>
<comment type="similarity">
    <text evidence="13">Belongs to the RING-type zinc finger family. ATL subfamily.</text>
</comment>
<dbReference type="KEGG" id="smo:SELMODRAFT_38830"/>
<comment type="catalytic activity">
    <reaction evidence="1">
        <text>S-ubiquitinyl-[E2 ubiquitin-conjugating enzyme]-L-cysteine + [acceptor protein]-L-lysine = [E2 ubiquitin-conjugating enzyme]-L-cysteine + N(6)-ubiquitinyl-[acceptor protein]-L-lysine.</text>
        <dbReference type="EC" id="2.3.2.27"/>
    </reaction>
</comment>
<evidence type="ECO:0000256" key="6">
    <source>
        <dbReference type="ARBA" id="ARBA00022692"/>
    </source>
</evidence>
<keyword evidence="9" id="KW-0833">Ubl conjugation pathway</keyword>
<comment type="pathway">
    <text evidence="3">Protein modification; protein ubiquitination.</text>
</comment>
<evidence type="ECO:0000313" key="17">
    <source>
        <dbReference type="EMBL" id="EFJ28580.1"/>
    </source>
</evidence>
<keyword evidence="8 14" id="KW-0863">Zinc-finger</keyword>
<protein>
    <recommendedName>
        <fullName evidence="4">RING-type E3 ubiquitin transferase</fullName>
        <ecNumber evidence="4">2.3.2.27</ecNumber>
    </recommendedName>
</protein>
<keyword evidence="7" id="KW-0479">Metal-binding</keyword>
<evidence type="ECO:0000313" key="18">
    <source>
        <dbReference type="Proteomes" id="UP000001514"/>
    </source>
</evidence>
<dbReference type="InterPro" id="IPR013083">
    <property type="entry name" value="Znf_RING/FYVE/PHD"/>
</dbReference>
<comment type="subcellular location">
    <subcellularLocation>
        <location evidence="2">Membrane</location>
        <topology evidence="2">Single-pass membrane protein</topology>
    </subcellularLocation>
</comment>
<dbReference type="FunFam" id="3.30.40.10:FF:000187">
    <property type="entry name" value="E3 ubiquitin-protein ligase ATL6"/>
    <property type="match status" value="1"/>
</dbReference>
<dbReference type="GO" id="GO:0016020">
    <property type="term" value="C:membrane"/>
    <property type="evidence" value="ECO:0007669"/>
    <property type="project" value="UniProtKB-SubCell"/>
</dbReference>
<evidence type="ECO:0000256" key="7">
    <source>
        <dbReference type="ARBA" id="ARBA00022723"/>
    </source>
</evidence>
<keyword evidence="6" id="KW-0812">Transmembrane</keyword>
<sequence>IDALPVFLYRAVRGLKEGADCAVCLNEFSGDDRLRLLPKCSHAFHIECIDTWLLSHSTCPLCRCSLV</sequence>
<dbReference type="HOGENOM" id="CLU_013137_21_1_1"/>
<dbReference type="GO" id="GO:0008270">
    <property type="term" value="F:zinc ion binding"/>
    <property type="evidence" value="ECO:0007669"/>
    <property type="project" value="UniProtKB-KW"/>
</dbReference>
<dbReference type="Gene3D" id="3.30.40.10">
    <property type="entry name" value="Zinc/RING finger domain, C3HC4 (zinc finger)"/>
    <property type="match status" value="1"/>
</dbReference>
<feature type="non-terminal residue" evidence="17">
    <location>
        <position position="1"/>
    </location>
</feature>
<evidence type="ECO:0000256" key="9">
    <source>
        <dbReference type="ARBA" id="ARBA00022786"/>
    </source>
</evidence>
<proteinExistence type="inferred from homology"/>
<dbReference type="PANTHER" id="PTHR45768">
    <property type="entry name" value="E3 UBIQUITIN-PROTEIN LIGASE RNF13-LIKE"/>
    <property type="match status" value="1"/>
</dbReference>
<dbReference type="PROSITE" id="PS50089">
    <property type="entry name" value="ZF_RING_2"/>
    <property type="match status" value="1"/>
</dbReference>
<evidence type="ECO:0000256" key="3">
    <source>
        <dbReference type="ARBA" id="ARBA00004906"/>
    </source>
</evidence>
<keyword evidence="10" id="KW-0862">Zinc</keyword>
<dbReference type="SMART" id="SM00184">
    <property type="entry name" value="RING"/>
    <property type="match status" value="1"/>
</dbReference>
<evidence type="ECO:0000256" key="4">
    <source>
        <dbReference type="ARBA" id="ARBA00012483"/>
    </source>
</evidence>
<dbReference type="Pfam" id="PF13639">
    <property type="entry name" value="zf-RING_2"/>
    <property type="match status" value="1"/>
</dbReference>
<evidence type="ECO:0000256" key="13">
    <source>
        <dbReference type="ARBA" id="ARBA00024209"/>
    </source>
</evidence>
<evidence type="ECO:0000256" key="2">
    <source>
        <dbReference type="ARBA" id="ARBA00004167"/>
    </source>
</evidence>
<dbReference type="PANTHER" id="PTHR45768:SF18">
    <property type="entry name" value="RING-H2 FINGER PROTEIN ATL47-RELATED"/>
    <property type="match status" value="1"/>
</dbReference>
<organism evidence="18">
    <name type="scientific">Selaginella moellendorffii</name>
    <name type="common">Spikemoss</name>
    <dbReference type="NCBI Taxonomy" id="88036"/>
    <lineage>
        <taxon>Eukaryota</taxon>
        <taxon>Viridiplantae</taxon>
        <taxon>Streptophyta</taxon>
        <taxon>Embryophyta</taxon>
        <taxon>Tracheophyta</taxon>
        <taxon>Lycopodiopsida</taxon>
        <taxon>Selaginellales</taxon>
        <taxon>Selaginellaceae</taxon>
        <taxon>Selaginella</taxon>
    </lineage>
</organism>
<evidence type="ECO:0000256" key="1">
    <source>
        <dbReference type="ARBA" id="ARBA00000900"/>
    </source>
</evidence>
<dbReference type="InterPro" id="IPR001841">
    <property type="entry name" value="Znf_RING"/>
</dbReference>
<dbReference type="KEGG" id="smo:SELMODRAFT_38829"/>
<name>D8RHT0_SELML</name>
<evidence type="ECO:0000256" key="8">
    <source>
        <dbReference type="ARBA" id="ARBA00022771"/>
    </source>
</evidence>
<dbReference type="Gramene" id="EFJ28580">
    <property type="protein sequence ID" value="EFJ28580"/>
    <property type="gene ID" value="SELMODRAFT_38830"/>
</dbReference>
<evidence type="ECO:0000256" key="12">
    <source>
        <dbReference type="ARBA" id="ARBA00023136"/>
    </source>
</evidence>
<keyword evidence="11" id="KW-1133">Transmembrane helix</keyword>
<dbReference type="EC" id="2.3.2.27" evidence="4"/>
<dbReference type="SUPFAM" id="SSF57850">
    <property type="entry name" value="RING/U-box"/>
    <property type="match status" value="1"/>
</dbReference>
<accession>D8RHT0</accession>
<dbReference type="GO" id="GO:0061630">
    <property type="term" value="F:ubiquitin protein ligase activity"/>
    <property type="evidence" value="ECO:0007669"/>
    <property type="project" value="UniProtKB-EC"/>
</dbReference>
<keyword evidence="18" id="KW-1185">Reference proteome</keyword>
<dbReference type="Gramene" id="EFJ20509">
    <property type="protein sequence ID" value="EFJ20509"/>
    <property type="gene ID" value="SELMODRAFT_38829"/>
</dbReference>
<gene>
    <name evidence="16" type="ORF">SELMODRAFT_38829</name>
    <name evidence="17" type="ORF">SELMODRAFT_38830</name>
</gene>
<dbReference type="EMBL" id="GL377579">
    <property type="protein sequence ID" value="EFJ28580.1"/>
    <property type="molecule type" value="Genomic_DNA"/>
</dbReference>
<evidence type="ECO:0000256" key="5">
    <source>
        <dbReference type="ARBA" id="ARBA00022679"/>
    </source>
</evidence>
<evidence type="ECO:0000256" key="14">
    <source>
        <dbReference type="PROSITE-ProRule" id="PRU00175"/>
    </source>
</evidence>
<feature type="domain" description="RING-type" evidence="15">
    <location>
        <begin position="21"/>
        <end position="63"/>
    </location>
</feature>
<keyword evidence="5" id="KW-0808">Transferase</keyword>
<dbReference type="AlphaFoldDB" id="D8RHT0"/>